<keyword evidence="3" id="KW-1185">Reference proteome</keyword>
<sequence>MLWEALRQAQGERLIPIIETQQERSPSTGSGRTADSDY</sequence>
<dbReference type="KEGG" id="hch:HCH_06515"/>
<dbReference type="EMBL" id="CP000155">
    <property type="protein sequence ID" value="ABC33155.1"/>
    <property type="molecule type" value="Genomic_DNA"/>
</dbReference>
<feature type="region of interest" description="Disordered" evidence="1">
    <location>
        <begin position="14"/>
        <end position="38"/>
    </location>
</feature>
<dbReference type="Proteomes" id="UP000000238">
    <property type="component" value="Chromosome"/>
</dbReference>
<accession>Q2S869</accession>
<evidence type="ECO:0000256" key="1">
    <source>
        <dbReference type="SAM" id="MobiDB-lite"/>
    </source>
</evidence>
<gene>
    <name evidence="2" type="ordered locus">HCH_06515</name>
</gene>
<dbReference type="HOGENOM" id="CLU_3328571_0_0_6"/>
<evidence type="ECO:0000313" key="2">
    <source>
        <dbReference type="EMBL" id="ABC33155.1"/>
    </source>
</evidence>
<dbReference type="AlphaFoldDB" id="Q2S869"/>
<evidence type="ECO:0000313" key="3">
    <source>
        <dbReference type="Proteomes" id="UP000000238"/>
    </source>
</evidence>
<proteinExistence type="predicted"/>
<feature type="compositionally biased region" description="Polar residues" evidence="1">
    <location>
        <begin position="19"/>
        <end position="38"/>
    </location>
</feature>
<dbReference type="STRING" id="349521.HCH_06515"/>
<organism evidence="2 3">
    <name type="scientific">Hahella chejuensis (strain KCTC 2396)</name>
    <dbReference type="NCBI Taxonomy" id="349521"/>
    <lineage>
        <taxon>Bacteria</taxon>
        <taxon>Pseudomonadati</taxon>
        <taxon>Pseudomonadota</taxon>
        <taxon>Gammaproteobacteria</taxon>
        <taxon>Oceanospirillales</taxon>
        <taxon>Hahellaceae</taxon>
        <taxon>Hahella</taxon>
    </lineage>
</organism>
<protein>
    <submittedName>
        <fullName evidence="2">Uncharacterized protein</fullName>
    </submittedName>
</protein>
<name>Q2S869_HAHCH</name>
<reference evidence="2 3" key="1">
    <citation type="journal article" date="2005" name="Nucleic Acids Res.">
        <title>Genomic blueprint of Hahella chejuensis, a marine microbe producing an algicidal agent.</title>
        <authorList>
            <person name="Jeong H."/>
            <person name="Yim J.H."/>
            <person name="Lee C."/>
            <person name="Choi S.-H."/>
            <person name="Park Y.K."/>
            <person name="Yoon S.H."/>
            <person name="Hur C.-G."/>
            <person name="Kang H.-Y."/>
            <person name="Kim D."/>
            <person name="Lee H.H."/>
            <person name="Park K.H."/>
            <person name="Park S.-H."/>
            <person name="Park H.-S."/>
            <person name="Lee H.K."/>
            <person name="Oh T.K."/>
            <person name="Kim J.F."/>
        </authorList>
    </citation>
    <scope>NUCLEOTIDE SEQUENCE [LARGE SCALE GENOMIC DNA]</scope>
    <source>
        <strain evidence="2 3">KCTC 2396</strain>
    </source>
</reference>